<name>A0A5J5AH60_9ASTE</name>
<protein>
    <submittedName>
        <fullName evidence="1">Uncharacterized protein</fullName>
    </submittedName>
</protein>
<dbReference type="EMBL" id="CM018044">
    <property type="protein sequence ID" value="KAA8529086.1"/>
    <property type="molecule type" value="Genomic_DNA"/>
</dbReference>
<dbReference type="AlphaFoldDB" id="A0A5J5AH60"/>
<accession>A0A5J5AH60</accession>
<evidence type="ECO:0000313" key="2">
    <source>
        <dbReference type="Proteomes" id="UP000325577"/>
    </source>
</evidence>
<evidence type="ECO:0000313" key="1">
    <source>
        <dbReference type="EMBL" id="KAA8529086.1"/>
    </source>
</evidence>
<reference evidence="1 2" key="1">
    <citation type="submission" date="2019-09" db="EMBL/GenBank/DDBJ databases">
        <title>A chromosome-level genome assembly of the Chinese tupelo Nyssa sinensis.</title>
        <authorList>
            <person name="Yang X."/>
            <person name="Kang M."/>
            <person name="Yang Y."/>
            <person name="Xiong H."/>
            <person name="Wang M."/>
            <person name="Zhang Z."/>
            <person name="Wang Z."/>
            <person name="Wu H."/>
            <person name="Ma T."/>
            <person name="Liu J."/>
            <person name="Xi Z."/>
        </authorList>
    </citation>
    <scope>NUCLEOTIDE SEQUENCE [LARGE SCALE GENOMIC DNA]</scope>
    <source>
        <strain evidence="1">J267</strain>
        <tissue evidence="1">Leaf</tissue>
    </source>
</reference>
<dbReference type="Proteomes" id="UP000325577">
    <property type="component" value="Linkage Group LG20"/>
</dbReference>
<gene>
    <name evidence="1" type="ORF">F0562_033426</name>
</gene>
<proteinExistence type="predicted"/>
<organism evidence="1 2">
    <name type="scientific">Nyssa sinensis</name>
    <dbReference type="NCBI Taxonomy" id="561372"/>
    <lineage>
        <taxon>Eukaryota</taxon>
        <taxon>Viridiplantae</taxon>
        <taxon>Streptophyta</taxon>
        <taxon>Embryophyta</taxon>
        <taxon>Tracheophyta</taxon>
        <taxon>Spermatophyta</taxon>
        <taxon>Magnoliopsida</taxon>
        <taxon>eudicotyledons</taxon>
        <taxon>Gunneridae</taxon>
        <taxon>Pentapetalae</taxon>
        <taxon>asterids</taxon>
        <taxon>Cornales</taxon>
        <taxon>Nyssaceae</taxon>
        <taxon>Nyssa</taxon>
    </lineage>
</organism>
<keyword evidence="2" id="KW-1185">Reference proteome</keyword>
<dbReference type="OrthoDB" id="1776619at2759"/>
<sequence>MFTLFSEICSSEADVVTINDCPENIMGILVLYGSERRLLKEKASGEKWYWRRERDSWPDLANAASDGENMVADEELEIKQQRNFNIQFGKQNVLAGKKGTREPFGFDDSGRVSYELFGSAA</sequence>